<dbReference type="InterPro" id="IPR036867">
    <property type="entry name" value="R3H_dom_sf"/>
</dbReference>
<dbReference type="SUPFAM" id="SSF54768">
    <property type="entry name" value="dsRNA-binding domain-like"/>
    <property type="match status" value="3"/>
</dbReference>
<dbReference type="Proteomes" id="UP000014500">
    <property type="component" value="Unassembled WGS sequence"/>
</dbReference>
<feature type="domain" description="R3H" evidence="12">
    <location>
        <begin position="1366"/>
        <end position="1430"/>
    </location>
</feature>
<dbReference type="SMART" id="SM00393">
    <property type="entry name" value="R3H"/>
    <property type="match status" value="1"/>
</dbReference>
<dbReference type="GO" id="GO:0003677">
    <property type="term" value="F:DNA binding"/>
    <property type="evidence" value="ECO:0007669"/>
    <property type="project" value="UniProtKB-ARBA"/>
</dbReference>
<evidence type="ECO:0000256" key="4">
    <source>
        <dbReference type="ARBA" id="ARBA00022806"/>
    </source>
</evidence>
<dbReference type="PANTHER" id="PTHR13948:SF3">
    <property type="entry name" value="FI21118P1"/>
    <property type="match status" value="1"/>
</dbReference>
<feature type="domain" description="G-patch" evidence="11">
    <location>
        <begin position="674"/>
        <end position="719"/>
    </location>
</feature>
<keyword evidence="2" id="KW-0547">Nucleotide-binding</keyword>
<dbReference type="GO" id="GO:0000398">
    <property type="term" value="P:mRNA splicing, via spliceosome"/>
    <property type="evidence" value="ECO:0007669"/>
    <property type="project" value="TreeGrafter"/>
</dbReference>
<evidence type="ECO:0008006" key="15">
    <source>
        <dbReference type="Google" id="ProtNLM"/>
    </source>
</evidence>
<dbReference type="GO" id="GO:0016787">
    <property type="term" value="F:hydrolase activity"/>
    <property type="evidence" value="ECO:0007669"/>
    <property type="project" value="UniProtKB-KW"/>
</dbReference>
<dbReference type="InterPro" id="IPR034071">
    <property type="entry name" value="R3H_NRF"/>
</dbReference>
<feature type="domain" description="DRBM" evidence="10">
    <location>
        <begin position="1107"/>
        <end position="1178"/>
    </location>
</feature>
<dbReference type="HOGENOM" id="CLU_251021_0_0_1"/>
<name>T1J3D8_STRMM</name>
<reference evidence="14" key="1">
    <citation type="submission" date="2011-05" db="EMBL/GenBank/DDBJ databases">
        <authorList>
            <person name="Richards S.R."/>
            <person name="Qu J."/>
            <person name="Jiang H."/>
            <person name="Jhangiani S.N."/>
            <person name="Agravi P."/>
            <person name="Goodspeed R."/>
            <person name="Gross S."/>
            <person name="Mandapat C."/>
            <person name="Jackson L."/>
            <person name="Mathew T."/>
            <person name="Pu L."/>
            <person name="Thornton R."/>
            <person name="Saada N."/>
            <person name="Wilczek-Boney K.B."/>
            <person name="Lee S."/>
            <person name="Kovar C."/>
            <person name="Wu Y."/>
            <person name="Scherer S.E."/>
            <person name="Worley K.C."/>
            <person name="Muzny D.M."/>
            <person name="Gibbs R."/>
        </authorList>
    </citation>
    <scope>NUCLEOTIDE SEQUENCE</scope>
    <source>
        <strain evidence="14">Brora</strain>
    </source>
</reference>
<evidence type="ECO:0000256" key="6">
    <source>
        <dbReference type="ARBA" id="ARBA00022884"/>
    </source>
</evidence>
<dbReference type="Pfam" id="PF01585">
    <property type="entry name" value="G-patch"/>
    <property type="match status" value="2"/>
</dbReference>
<evidence type="ECO:0000256" key="7">
    <source>
        <dbReference type="ARBA" id="ARBA00023242"/>
    </source>
</evidence>
<keyword evidence="6 8" id="KW-0694">RNA-binding</keyword>
<organism evidence="13 14">
    <name type="scientific">Strigamia maritima</name>
    <name type="common">European centipede</name>
    <name type="synonym">Geophilus maritimus</name>
    <dbReference type="NCBI Taxonomy" id="126957"/>
    <lineage>
        <taxon>Eukaryota</taxon>
        <taxon>Metazoa</taxon>
        <taxon>Ecdysozoa</taxon>
        <taxon>Arthropoda</taxon>
        <taxon>Myriapoda</taxon>
        <taxon>Chilopoda</taxon>
        <taxon>Pleurostigmophora</taxon>
        <taxon>Geophilomorpha</taxon>
        <taxon>Linotaeniidae</taxon>
        <taxon>Strigamia</taxon>
    </lineage>
</organism>
<accession>T1J3D8</accession>
<keyword evidence="14" id="KW-1185">Reference proteome</keyword>
<dbReference type="Gene3D" id="3.30.1370.50">
    <property type="entry name" value="R3H-like domain"/>
    <property type="match status" value="1"/>
</dbReference>
<evidence type="ECO:0000256" key="1">
    <source>
        <dbReference type="ARBA" id="ARBA00004123"/>
    </source>
</evidence>
<reference evidence="13" key="2">
    <citation type="submission" date="2015-02" db="UniProtKB">
        <authorList>
            <consortium name="EnsemblMetazoa"/>
        </authorList>
    </citation>
    <scope>IDENTIFICATION</scope>
</reference>
<dbReference type="SMART" id="SM00443">
    <property type="entry name" value="G_patch"/>
    <property type="match status" value="2"/>
</dbReference>
<dbReference type="CDD" id="cd02640">
    <property type="entry name" value="R3H_NRF"/>
    <property type="match status" value="1"/>
</dbReference>
<evidence type="ECO:0000259" key="12">
    <source>
        <dbReference type="PROSITE" id="PS51061"/>
    </source>
</evidence>
<dbReference type="PROSITE" id="PS50174">
    <property type="entry name" value="G_PATCH"/>
    <property type="match status" value="2"/>
</dbReference>
<protein>
    <recommendedName>
        <fullName evidence="15">NF-kappa-B-repressing factor</fullName>
    </recommendedName>
</protein>
<dbReference type="Pfam" id="PF00035">
    <property type="entry name" value="dsrm"/>
    <property type="match status" value="2"/>
</dbReference>
<dbReference type="InterPro" id="IPR000467">
    <property type="entry name" value="G_patch_dom"/>
</dbReference>
<dbReference type="InterPro" id="IPR001374">
    <property type="entry name" value="R3H_dom"/>
</dbReference>
<dbReference type="GO" id="GO:0005524">
    <property type="term" value="F:ATP binding"/>
    <property type="evidence" value="ECO:0007669"/>
    <property type="project" value="UniProtKB-KW"/>
</dbReference>
<dbReference type="EnsemblMetazoa" id="SMAR008102-RA">
    <property type="protein sequence ID" value="SMAR008102-PA"/>
    <property type="gene ID" value="SMAR008102"/>
</dbReference>
<evidence type="ECO:0000256" key="8">
    <source>
        <dbReference type="PROSITE-ProRule" id="PRU00266"/>
    </source>
</evidence>
<comment type="subcellular location">
    <subcellularLocation>
        <location evidence="1">Nucleus</location>
    </subcellularLocation>
</comment>
<feature type="domain" description="DRBM" evidence="10">
    <location>
        <begin position="967"/>
        <end position="1036"/>
    </location>
</feature>
<evidence type="ECO:0000256" key="3">
    <source>
        <dbReference type="ARBA" id="ARBA00022801"/>
    </source>
</evidence>
<evidence type="ECO:0000259" key="10">
    <source>
        <dbReference type="PROSITE" id="PS50137"/>
    </source>
</evidence>
<evidence type="ECO:0000313" key="13">
    <source>
        <dbReference type="EnsemblMetazoa" id="SMAR008102-PA"/>
    </source>
</evidence>
<dbReference type="GO" id="GO:0004386">
    <property type="term" value="F:helicase activity"/>
    <property type="evidence" value="ECO:0007669"/>
    <property type="project" value="UniProtKB-KW"/>
</dbReference>
<dbReference type="SUPFAM" id="SSF82708">
    <property type="entry name" value="R3H domain"/>
    <property type="match status" value="1"/>
</dbReference>
<keyword evidence="4" id="KW-0347">Helicase</keyword>
<feature type="domain" description="G-patch" evidence="11">
    <location>
        <begin position="1316"/>
        <end position="1361"/>
    </location>
</feature>
<evidence type="ECO:0000256" key="5">
    <source>
        <dbReference type="ARBA" id="ARBA00022840"/>
    </source>
</evidence>
<dbReference type="EMBL" id="JH431825">
    <property type="status" value="NOT_ANNOTATED_CDS"/>
    <property type="molecule type" value="Genomic_DNA"/>
</dbReference>
<keyword evidence="3" id="KW-0378">Hydrolase</keyword>
<dbReference type="GO" id="GO:0005634">
    <property type="term" value="C:nucleus"/>
    <property type="evidence" value="ECO:0007669"/>
    <property type="project" value="UniProtKB-SubCell"/>
</dbReference>
<evidence type="ECO:0000313" key="14">
    <source>
        <dbReference type="Proteomes" id="UP000014500"/>
    </source>
</evidence>
<dbReference type="Pfam" id="PF01424">
    <property type="entry name" value="R3H"/>
    <property type="match status" value="1"/>
</dbReference>
<feature type="region of interest" description="Disordered" evidence="9">
    <location>
        <begin position="437"/>
        <end position="456"/>
    </location>
</feature>
<sequence>MGAVNGMLPSGIVDLVSVQSEEVWGCLKKDEHRCTQLYMINKFTLLSKVRSAGVRLGHGKRELEIEIGALHRSREAPGFEPSRKKLPFTRYSLEVIKNLERKADDYVEKVINSSQNDKKSDQMDEKSNQMDEKLPKRKQLVENAEIDEIPSPPLSESELTENAENSSSSIDIESIRSIMKKYRRDLTIWLLKLVTEECQYSLKWEIGPPIIDGMILLKLVINGQCIAVGTGGTIRMAHLDAIETFFNGKTMTLRNAQQDFVIFELKNARNPPSAKRILHFTATFNQRRLIFKKINGIFGFLFGSSGVDSFDEIDQSCVGVEKAAELALEEMRKYFYTVKIQIPVVCVDIQDNQLVKRSIEKFTNSSELSTLVINYCCSTRDAASLVESQCKEYGCDVKNINNIELEINRLRINRRDLIKTAKNSSKELEFIPPQFTQDSVKSTDSSPPVSENIKNNSILVPPAPESNGSVDIDKMRRLMAEYILNPTHYLLKLILNECGYTVKWITTFSNYQELFVSKLEINNKCVSTGKGLTTAIAEQYAAEKFLNSKPPKIIKKPETQIQIAKPPEKYDFTEFVVVEVNGMPGKLIQTAEFNKISLNFSNKNKNKDTTCVKLGENFLWTVPTKSKIIADFAVFTELKKHYSTLKIEVPNNSRRVNRSDLRKDVIKDGDALPDENAGHRIMRLMGWAGGGLGKDGTGISQPVRCSNNKGRKGLGSNKLYSFREFLEKYKQSDEIHHLQFNVDVFSSTECSKLTKVAKKLKLQAVVLGNWGFVVKRTSLTREHMDKIIRKNWHSDNVIQLLPPTSSSMNGESKMTTILTEAHVKAARSEIQNEKKRVKIAAVKERKDYSVPVMKKLALFVDDLPKPVSRKQYFVKATETEPEVEILTPPTIETRVSKYSKPRRIAASIFPPEVEILEETITKKIKPIIIIHDDNRDNAVEHHTSSSIYEKLAQIKETIHQFTQKVTNAAQLLGVVLSKCHLTAEWKFQFAPDSKHHEPTFECECLLEEFSVSRGIGKNKKSAKINACQSLISKLSKDNWINNIIPTKPVQKHENNTKNIEISNVSVVPEVEKTDTVVEEPPQVEIIAGEIDLERITKLINKYGRKYTHSGSLLKFVGRICHYSVTYRYSLVSDRKPSNDFNYMCDCIVNGNFVSKGKGKNKKAAMLDATDVFLQDLAAEEEKKQAAKPVKVNAPLVLVPVSDFVIFELPNADKMRPIEILRQSATFNKKKVIFTFSESLCSVTLGTNLIGTAERRLDLKISEIKTNAANSALNFLRKTCYTVKMKTFVFPDSEVSKDDVKGGEVAQNDNFADDVFADNIGNKLLRSMGWTGGGLGKHGTGIKEPIKCGTVMGRRGFGAPNKIMTTCQFHKEAQKVIRNYVDSDANNDLVFSSEFSNEERAVMHKIAHKFGLKTNSRGKGEERYLVVSRKYTPETLIRVLQECGGSNDKYDLVPPAP</sequence>
<dbReference type="FunFam" id="3.30.1370.50:FF:000002">
    <property type="entry name" value="Immunoglobulin mu DNA-binding protein 2"/>
    <property type="match status" value="1"/>
</dbReference>
<dbReference type="PROSITE" id="PS51061">
    <property type="entry name" value="R3H"/>
    <property type="match status" value="1"/>
</dbReference>
<evidence type="ECO:0000259" key="11">
    <source>
        <dbReference type="PROSITE" id="PS50174"/>
    </source>
</evidence>
<evidence type="ECO:0000256" key="9">
    <source>
        <dbReference type="SAM" id="MobiDB-lite"/>
    </source>
</evidence>
<dbReference type="STRING" id="126957.T1J3D8"/>
<dbReference type="Gene3D" id="3.30.160.20">
    <property type="match status" value="2"/>
</dbReference>
<feature type="compositionally biased region" description="Basic and acidic residues" evidence="9">
    <location>
        <begin position="116"/>
        <end position="134"/>
    </location>
</feature>
<dbReference type="InterPro" id="IPR014720">
    <property type="entry name" value="dsRBD_dom"/>
</dbReference>
<evidence type="ECO:0000256" key="2">
    <source>
        <dbReference type="ARBA" id="ARBA00022741"/>
    </source>
</evidence>
<dbReference type="eggNOG" id="KOG1721">
    <property type="taxonomic scope" value="Eukaryota"/>
</dbReference>
<keyword evidence="7" id="KW-0539">Nucleus</keyword>
<dbReference type="GO" id="GO:0003723">
    <property type="term" value="F:RNA binding"/>
    <property type="evidence" value="ECO:0007669"/>
    <property type="project" value="UniProtKB-UniRule"/>
</dbReference>
<dbReference type="PROSITE" id="PS50137">
    <property type="entry name" value="DS_RBD"/>
    <property type="match status" value="2"/>
</dbReference>
<keyword evidence="5" id="KW-0067">ATP-binding</keyword>
<feature type="region of interest" description="Disordered" evidence="9">
    <location>
        <begin position="110"/>
        <end position="166"/>
    </location>
</feature>
<proteinExistence type="predicted"/>
<dbReference type="SMART" id="SM00358">
    <property type="entry name" value="DSRM"/>
    <property type="match status" value="2"/>
</dbReference>
<dbReference type="CDD" id="cd00048">
    <property type="entry name" value="DSRM_SF"/>
    <property type="match status" value="1"/>
</dbReference>
<dbReference type="PANTHER" id="PTHR13948">
    <property type="entry name" value="RNA-BINDING PROTEIN"/>
    <property type="match status" value="1"/>
</dbReference>